<organism evidence="16 17">
    <name type="scientific">Asticcacaulis aquaticus</name>
    <dbReference type="NCBI Taxonomy" id="2984212"/>
    <lineage>
        <taxon>Bacteria</taxon>
        <taxon>Pseudomonadati</taxon>
        <taxon>Pseudomonadota</taxon>
        <taxon>Alphaproteobacteria</taxon>
        <taxon>Caulobacterales</taxon>
        <taxon>Caulobacteraceae</taxon>
        <taxon>Asticcacaulis</taxon>
    </lineage>
</organism>
<dbReference type="InterPro" id="IPR027543">
    <property type="entry name" value="Lon_bac"/>
</dbReference>
<keyword evidence="7 9" id="KW-0067">ATP-binding</keyword>
<comment type="function">
    <text evidence="9">ATP-dependent serine protease that mediates the selective degradation of mutant and abnormal proteins as well as certain short-lived regulatory proteins. Required for cellular homeostasis and for survival from DNA damage and developmental changes induced by stress. Degrades polypeptides processively to yield small peptide fragments that are 5 to 10 amino acids long. Binds to DNA in a double-stranded, site-specific manner.</text>
</comment>
<dbReference type="InterPro" id="IPR046336">
    <property type="entry name" value="Lon_prtase_N_sf"/>
</dbReference>
<dbReference type="Proteomes" id="UP001214854">
    <property type="component" value="Unassembled WGS sequence"/>
</dbReference>
<dbReference type="Gene3D" id="3.40.50.300">
    <property type="entry name" value="P-loop containing nucleotide triphosphate hydrolases"/>
    <property type="match status" value="1"/>
</dbReference>
<dbReference type="PIRSF" id="PIRSF001174">
    <property type="entry name" value="Lon_proteas"/>
    <property type="match status" value="1"/>
</dbReference>
<dbReference type="InterPro" id="IPR003111">
    <property type="entry name" value="Lon_prtase_N"/>
</dbReference>
<keyword evidence="5 9" id="KW-0378">Hydrolase</keyword>
<dbReference type="Pfam" id="PF22667">
    <property type="entry name" value="Lon_lid"/>
    <property type="match status" value="1"/>
</dbReference>
<keyword evidence="3 9" id="KW-0645">Protease</keyword>
<evidence type="ECO:0000256" key="3">
    <source>
        <dbReference type="ARBA" id="ARBA00022670"/>
    </source>
</evidence>
<keyword evidence="8 9" id="KW-0346">Stress response</keyword>
<reference evidence="16 17" key="1">
    <citation type="submission" date="2023-01" db="EMBL/GenBank/DDBJ databases">
        <title>Novel species of the genus Asticcacaulis isolated from rivers.</title>
        <authorList>
            <person name="Lu H."/>
        </authorList>
    </citation>
    <scope>NUCLEOTIDE SEQUENCE [LARGE SCALE GENOMIC DNA]</scope>
    <source>
        <strain evidence="16 17">BYS171W</strain>
    </source>
</reference>
<dbReference type="SUPFAM" id="SSF52540">
    <property type="entry name" value="P-loop containing nucleoside triphosphate hydrolases"/>
    <property type="match status" value="1"/>
</dbReference>
<dbReference type="InterPro" id="IPR027065">
    <property type="entry name" value="Lon_Prtase"/>
</dbReference>
<dbReference type="InterPro" id="IPR054594">
    <property type="entry name" value="Lon_lid"/>
</dbReference>
<feature type="active site" evidence="9 11">
    <location>
        <position position="717"/>
    </location>
</feature>
<evidence type="ECO:0000256" key="9">
    <source>
        <dbReference type="HAMAP-Rule" id="MF_01973"/>
    </source>
</evidence>
<dbReference type="PROSITE" id="PS51787">
    <property type="entry name" value="LON_N"/>
    <property type="match status" value="1"/>
</dbReference>
<dbReference type="NCBIfam" id="NF008053">
    <property type="entry name" value="PRK10787.1"/>
    <property type="match status" value="1"/>
</dbReference>
<dbReference type="SMART" id="SM00382">
    <property type="entry name" value="AAA"/>
    <property type="match status" value="1"/>
</dbReference>
<dbReference type="InterPro" id="IPR003959">
    <property type="entry name" value="ATPase_AAA_core"/>
</dbReference>
<protein>
    <recommendedName>
        <fullName evidence="9 10">Lon protease</fullName>
        <ecNumber evidence="9 10">3.4.21.53</ecNumber>
    </recommendedName>
    <alternativeName>
        <fullName evidence="9">ATP-dependent protease La</fullName>
    </alternativeName>
</protein>
<dbReference type="InterPro" id="IPR004815">
    <property type="entry name" value="Lon_bac/euk-typ"/>
</dbReference>
<evidence type="ECO:0000256" key="4">
    <source>
        <dbReference type="ARBA" id="ARBA00022741"/>
    </source>
</evidence>
<dbReference type="InterPro" id="IPR014721">
    <property type="entry name" value="Ribsml_uS5_D2-typ_fold_subgr"/>
</dbReference>
<dbReference type="SUPFAM" id="SSF88697">
    <property type="entry name" value="PUA domain-like"/>
    <property type="match status" value="1"/>
</dbReference>
<dbReference type="EC" id="3.4.21.53" evidence="9 10"/>
<feature type="active site" evidence="9 11">
    <location>
        <position position="674"/>
    </location>
</feature>
<feature type="coiled-coil region" evidence="13">
    <location>
        <begin position="203"/>
        <end position="260"/>
    </location>
</feature>
<dbReference type="Gene3D" id="1.20.58.1480">
    <property type="match status" value="1"/>
</dbReference>
<dbReference type="Gene3D" id="1.20.5.5270">
    <property type="match status" value="1"/>
</dbReference>
<evidence type="ECO:0000256" key="12">
    <source>
        <dbReference type="RuleBase" id="RU000591"/>
    </source>
</evidence>
<dbReference type="InterPro" id="IPR008268">
    <property type="entry name" value="Peptidase_S16_AS"/>
</dbReference>
<keyword evidence="6 9" id="KW-0720">Serine protease</keyword>
<keyword evidence="4 9" id="KW-0547">Nucleotide-binding</keyword>
<evidence type="ECO:0000256" key="5">
    <source>
        <dbReference type="ARBA" id="ARBA00022801"/>
    </source>
</evidence>
<dbReference type="InterPro" id="IPR003593">
    <property type="entry name" value="AAA+_ATPase"/>
</dbReference>
<evidence type="ECO:0000256" key="7">
    <source>
        <dbReference type="ARBA" id="ARBA00022840"/>
    </source>
</evidence>
<dbReference type="CDD" id="cd19500">
    <property type="entry name" value="RecA-like_Lon"/>
    <property type="match status" value="1"/>
</dbReference>
<evidence type="ECO:0000259" key="14">
    <source>
        <dbReference type="PROSITE" id="PS51786"/>
    </source>
</evidence>
<comment type="subunit">
    <text evidence="9 10">Homohexamer. Organized in a ring with a central cavity.</text>
</comment>
<dbReference type="PROSITE" id="PS01046">
    <property type="entry name" value="LON_SER"/>
    <property type="match status" value="1"/>
</dbReference>
<dbReference type="NCBIfam" id="TIGR00763">
    <property type="entry name" value="lon"/>
    <property type="match status" value="1"/>
</dbReference>
<comment type="similarity">
    <text evidence="9 10 11 12">Belongs to the peptidase S16 family.</text>
</comment>
<dbReference type="SMART" id="SM00464">
    <property type="entry name" value="LON"/>
    <property type="match status" value="1"/>
</dbReference>
<dbReference type="RefSeq" id="WP_272746266.1">
    <property type="nucleotide sequence ID" value="NZ_JAQQKX010000001.1"/>
</dbReference>
<evidence type="ECO:0000256" key="8">
    <source>
        <dbReference type="ARBA" id="ARBA00023016"/>
    </source>
</evidence>
<feature type="domain" description="Lon N-terminal" evidence="15">
    <location>
        <begin position="7"/>
        <end position="200"/>
    </location>
</feature>
<comment type="subcellular location">
    <subcellularLocation>
        <location evidence="1 9 10">Cytoplasm</location>
    </subcellularLocation>
</comment>
<dbReference type="GO" id="GO:0004252">
    <property type="term" value="F:serine-type endopeptidase activity"/>
    <property type="evidence" value="ECO:0007669"/>
    <property type="project" value="UniProtKB-EC"/>
</dbReference>
<dbReference type="Gene3D" id="1.10.8.60">
    <property type="match status" value="1"/>
</dbReference>
<dbReference type="InterPro" id="IPR027417">
    <property type="entry name" value="P-loop_NTPase"/>
</dbReference>
<dbReference type="PANTHER" id="PTHR10046">
    <property type="entry name" value="ATP DEPENDENT LON PROTEASE FAMILY MEMBER"/>
    <property type="match status" value="1"/>
</dbReference>
<evidence type="ECO:0000256" key="11">
    <source>
        <dbReference type="PROSITE-ProRule" id="PRU01122"/>
    </source>
</evidence>
<dbReference type="SUPFAM" id="SSF54211">
    <property type="entry name" value="Ribosomal protein S5 domain 2-like"/>
    <property type="match status" value="1"/>
</dbReference>
<dbReference type="Gene3D" id="2.30.130.40">
    <property type="entry name" value="LON domain-like"/>
    <property type="match status" value="1"/>
</dbReference>
<keyword evidence="13" id="KW-0175">Coiled coil</keyword>
<evidence type="ECO:0000256" key="10">
    <source>
        <dbReference type="PIRNR" id="PIRNR001174"/>
    </source>
</evidence>
<dbReference type="Gene3D" id="3.30.230.10">
    <property type="match status" value="1"/>
</dbReference>
<proteinExistence type="evidence at transcript level"/>
<dbReference type="PROSITE" id="PS51786">
    <property type="entry name" value="LON_PROTEOLYTIC"/>
    <property type="match status" value="1"/>
</dbReference>
<dbReference type="InterPro" id="IPR020568">
    <property type="entry name" value="Ribosomal_Su5_D2-typ_SF"/>
</dbReference>
<gene>
    <name evidence="9 16" type="primary">lon</name>
    <name evidence="16" type="ORF">PQU92_00505</name>
</gene>
<evidence type="ECO:0000259" key="15">
    <source>
        <dbReference type="PROSITE" id="PS51787"/>
    </source>
</evidence>
<name>A0ABT5HP20_9CAUL</name>
<feature type="domain" description="Lon proteolytic" evidence="14">
    <location>
        <begin position="587"/>
        <end position="768"/>
    </location>
</feature>
<comment type="catalytic activity">
    <reaction evidence="9 10 11">
        <text>Hydrolysis of proteins in presence of ATP.</text>
        <dbReference type="EC" id="3.4.21.53"/>
    </reaction>
</comment>
<dbReference type="Pfam" id="PF05362">
    <property type="entry name" value="Lon_C"/>
    <property type="match status" value="1"/>
</dbReference>
<dbReference type="EMBL" id="JAQQKX010000001">
    <property type="protein sequence ID" value="MDC7681744.1"/>
    <property type="molecule type" value="Genomic_DNA"/>
</dbReference>
<evidence type="ECO:0000256" key="2">
    <source>
        <dbReference type="ARBA" id="ARBA00022490"/>
    </source>
</evidence>
<feature type="binding site" evidence="9">
    <location>
        <begin position="352"/>
        <end position="359"/>
    </location>
    <ligand>
        <name>ATP</name>
        <dbReference type="ChEBI" id="CHEBI:30616"/>
    </ligand>
</feature>
<comment type="caution">
    <text evidence="16">The sequence shown here is derived from an EMBL/GenBank/DDBJ whole genome shotgun (WGS) entry which is preliminary data.</text>
</comment>
<accession>A0ABT5HP20</accession>
<sequence>MFDVLTIPVLPLRDIVVFPHMVVPLFVGREKSVQALDEVMKGDKQILLATQKNSGDDDPDAEGIYETGVLANVLQLLKLPDGTVKVLVEGRTRAQIKRFTDRQDYYEAEAVALEPAFTPGPDLEALVRAVTEQFENYIKLNKKIPPEALQALAEVNEADILADSIAAHLVIKIADKQELLEQLAVSKRLEKIYALMEGEISVLQVEKKIRSRVKRQMEKTQREYYLNEQMKAIQRELGEQDDTKDEIVELEKKIKATKLSKEARTKAMSELNKLRNMSPMSAESTVVRNYLDWLLAIPWGVSKPKAIDLSKAEDTLDADHYGLEKVKDRILEHLAVQARMGTLKGPILCLVGPPGVGKTSLGKSIAKATGREFVRISLGGVRDESEIRGHRRTYIGSMPGKIIQNMKKVKSTNAFFLLDEIDKMGADWRGDPASALLEVLDPAQNSTFADHYLEVDYDLSKIMFVTTANSLNMPQPLLDRMEIIRIPGYTEDEKVEIAKRHILPVLAKDHGLSDAEWIVPEAAIRDLIRYYTREAGVRSLERELGNLARKTIRDLAKEKVKSITIDDERLAKYAGVKKFHYGETDEVDQVGIVTGLAWTEFGGDILTIEAIKMPGKGNMKVTGNLKDVMKESVSAANSYVKALAPKFGILPPVFDRTDVHVHVPEGATPKDGPSAGVAMVTAMVSVLTGIPVRKDIAMTGEITLRGRVLPIGGLKEKLLAALRSGIKTVLIPKENEKDLADLPENVKAGLEIIPVGHVEEVLRHALTRPLESVEWVEPVISATAVPVVEDSDGLTAH</sequence>
<dbReference type="Pfam" id="PF02190">
    <property type="entry name" value="LON_substr_bdg"/>
    <property type="match status" value="1"/>
</dbReference>
<evidence type="ECO:0000313" key="16">
    <source>
        <dbReference type="EMBL" id="MDC7681744.1"/>
    </source>
</evidence>
<comment type="induction">
    <text evidence="9">By heat shock.</text>
</comment>
<dbReference type="Pfam" id="PF00004">
    <property type="entry name" value="AAA"/>
    <property type="match status" value="1"/>
</dbReference>
<dbReference type="PRINTS" id="PR00830">
    <property type="entry name" value="ENDOLAPTASE"/>
</dbReference>
<dbReference type="InterPro" id="IPR008269">
    <property type="entry name" value="Lon_proteolytic"/>
</dbReference>
<keyword evidence="2 9" id="KW-0963">Cytoplasm</keyword>
<evidence type="ECO:0000256" key="6">
    <source>
        <dbReference type="ARBA" id="ARBA00022825"/>
    </source>
</evidence>
<dbReference type="InterPro" id="IPR015947">
    <property type="entry name" value="PUA-like_sf"/>
</dbReference>
<evidence type="ECO:0000313" key="17">
    <source>
        <dbReference type="Proteomes" id="UP001214854"/>
    </source>
</evidence>
<evidence type="ECO:0000256" key="1">
    <source>
        <dbReference type="ARBA" id="ARBA00004496"/>
    </source>
</evidence>
<dbReference type="HAMAP" id="MF_01973">
    <property type="entry name" value="lon_bact"/>
    <property type="match status" value="1"/>
</dbReference>
<keyword evidence="17" id="KW-1185">Reference proteome</keyword>
<evidence type="ECO:0000256" key="13">
    <source>
        <dbReference type="SAM" id="Coils"/>
    </source>
</evidence>